<dbReference type="PANTHER" id="PTHR15665">
    <property type="entry name" value="ASTEROID PROTEIN"/>
    <property type="match status" value="1"/>
</dbReference>
<dbReference type="InterPro" id="IPR026832">
    <property type="entry name" value="Asteroid"/>
</dbReference>
<dbReference type="EMBL" id="JADWDJ010000013">
    <property type="protein sequence ID" value="KAG5271240.1"/>
    <property type="molecule type" value="Genomic_DNA"/>
</dbReference>
<accession>A0AAV6G8Q1</accession>
<name>A0AAV6G8Q1_9TELE</name>
<proteinExistence type="predicted"/>
<dbReference type="Proteomes" id="UP000823561">
    <property type="component" value="Chromosome 13"/>
</dbReference>
<comment type="caution">
    <text evidence="1">The sequence shown here is derived from an EMBL/GenBank/DDBJ whole genome shotgun (WGS) entry which is preliminary data.</text>
</comment>
<evidence type="ECO:0000313" key="2">
    <source>
        <dbReference type="Proteomes" id="UP000823561"/>
    </source>
</evidence>
<dbReference type="AlphaFoldDB" id="A0AAV6G8Q1"/>
<reference evidence="1" key="1">
    <citation type="submission" date="2020-10" db="EMBL/GenBank/DDBJ databases">
        <title>Chromosome-scale genome assembly of the Allis shad, Alosa alosa.</title>
        <authorList>
            <person name="Margot Z."/>
            <person name="Christophe K."/>
            <person name="Cabau C."/>
            <person name="Louis A."/>
            <person name="Berthelot C."/>
            <person name="Parey E."/>
            <person name="Roest Crollius H."/>
            <person name="Montfort J."/>
            <person name="Robinson-Rechavi M."/>
            <person name="Bucao C."/>
            <person name="Bouchez O."/>
            <person name="Gislard M."/>
            <person name="Lluch J."/>
            <person name="Milhes M."/>
            <person name="Lampietro C."/>
            <person name="Lopez Roques C."/>
            <person name="Donnadieu C."/>
            <person name="Braasch I."/>
            <person name="Desvignes T."/>
            <person name="Postlethwait J."/>
            <person name="Bobe J."/>
            <person name="Guiguen Y."/>
        </authorList>
    </citation>
    <scope>NUCLEOTIDE SEQUENCE</scope>
    <source>
        <strain evidence="1">M-15738</strain>
        <tissue evidence="1">Blood</tissue>
    </source>
</reference>
<dbReference type="PANTHER" id="PTHR15665:SF1">
    <property type="entry name" value="PROTEIN ASTEROID HOMOLOG 1"/>
    <property type="match status" value="1"/>
</dbReference>
<organism evidence="1 2">
    <name type="scientific">Alosa alosa</name>
    <name type="common">allis shad</name>
    <dbReference type="NCBI Taxonomy" id="278164"/>
    <lineage>
        <taxon>Eukaryota</taxon>
        <taxon>Metazoa</taxon>
        <taxon>Chordata</taxon>
        <taxon>Craniata</taxon>
        <taxon>Vertebrata</taxon>
        <taxon>Euteleostomi</taxon>
        <taxon>Actinopterygii</taxon>
        <taxon>Neopterygii</taxon>
        <taxon>Teleostei</taxon>
        <taxon>Clupei</taxon>
        <taxon>Clupeiformes</taxon>
        <taxon>Clupeoidei</taxon>
        <taxon>Clupeidae</taxon>
        <taxon>Alosa</taxon>
    </lineage>
</organism>
<evidence type="ECO:0000313" key="1">
    <source>
        <dbReference type="EMBL" id="KAG5271240.1"/>
    </source>
</evidence>
<sequence>MRMPLSEGNLSSTLIDALVLQRVRLRAQVENFEFPSSHAISRPIRQVLYGLLLSDQKQRDDRKPIVARVNPGECYVEEYDREGLTLTIFWVKAACPVSGKDLHLKTLNEAPRELRLKVLNDTLGVSKLISTPIAAKFQLPVYVTCYWLSKADPQPCLEHLWALLLGFVFGELSDRYKGETGIALVLKRLNNLGSHTTPGGPDLMAAHTYSQWQACMRDTYKLNQLLCLPQAELWPDPELARLYSGPLVHQAAARLRRGATPESFLSGGPMPLQLFRDLERAVLDSLDDDVRDRLQRGLPQNHPTRRAQTRGNLDELARQFDQM</sequence>
<keyword evidence="2" id="KW-1185">Reference proteome</keyword>
<protein>
    <submittedName>
        <fullName evidence="1">Uncharacterized protein</fullName>
    </submittedName>
</protein>
<gene>
    <name evidence="1" type="ORF">AALO_G00177470</name>
</gene>